<dbReference type="PANTHER" id="PTHR10890">
    <property type="entry name" value="CYSTEINYL-TRNA SYNTHETASE"/>
    <property type="match status" value="1"/>
</dbReference>
<dbReference type="GO" id="GO:0006423">
    <property type="term" value="P:cysteinyl-tRNA aminoacylation"/>
    <property type="evidence" value="ECO:0007669"/>
    <property type="project" value="TreeGrafter"/>
</dbReference>
<keyword evidence="3" id="KW-0547">Nucleotide-binding</keyword>
<evidence type="ECO:0000256" key="1">
    <source>
        <dbReference type="ARBA" id="ARBA00011245"/>
    </source>
</evidence>
<keyword evidence="2" id="KW-0436">Ligase</keyword>
<evidence type="ECO:0000256" key="3">
    <source>
        <dbReference type="ARBA" id="ARBA00022741"/>
    </source>
</evidence>
<dbReference type="EMBL" id="JAWNGC010000002">
    <property type="protein sequence ID" value="MDY5154480.1"/>
    <property type="molecule type" value="Genomic_DNA"/>
</dbReference>
<protein>
    <recommendedName>
        <fullName evidence="5">tRNA synthetases class I catalytic domain-containing protein</fullName>
    </recommendedName>
</protein>
<evidence type="ECO:0000313" key="7">
    <source>
        <dbReference type="Proteomes" id="UP001281731"/>
    </source>
</evidence>
<accession>A0AAW9HVP3</accession>
<dbReference type="InterPro" id="IPR024909">
    <property type="entry name" value="Cys-tRNA/MSH_ligase"/>
</dbReference>
<dbReference type="GO" id="GO:0005524">
    <property type="term" value="F:ATP binding"/>
    <property type="evidence" value="ECO:0007669"/>
    <property type="project" value="UniProtKB-KW"/>
</dbReference>
<reference evidence="6" key="1">
    <citation type="submission" date="2023-10" db="EMBL/GenBank/DDBJ databases">
        <title>Whole Genome based description of the genera Actinobaculum and Actinotignum reveals a complex phylogenetic relationship within the species included in the genus Actinotignum.</title>
        <authorList>
            <person name="Jensen C.S."/>
            <person name="Dargis R."/>
            <person name="Kemp M."/>
            <person name="Christensen J.J."/>
        </authorList>
    </citation>
    <scope>NUCLEOTIDE SEQUENCE</scope>
    <source>
        <strain evidence="6">SLA_B511</strain>
    </source>
</reference>
<organism evidence="6 7">
    <name type="scientific">Actinotignum urinale</name>
    <dbReference type="NCBI Taxonomy" id="190146"/>
    <lineage>
        <taxon>Bacteria</taxon>
        <taxon>Bacillati</taxon>
        <taxon>Actinomycetota</taxon>
        <taxon>Actinomycetes</taxon>
        <taxon>Actinomycetales</taxon>
        <taxon>Actinomycetaceae</taxon>
        <taxon>Actinotignum</taxon>
    </lineage>
</organism>
<comment type="subunit">
    <text evidence="1">Monomer.</text>
</comment>
<feature type="domain" description="tRNA synthetases class I catalytic" evidence="5">
    <location>
        <begin position="34"/>
        <end position="336"/>
    </location>
</feature>
<dbReference type="PRINTS" id="PR00983">
    <property type="entry name" value="TRNASYNTHCYS"/>
</dbReference>
<evidence type="ECO:0000259" key="5">
    <source>
        <dbReference type="Pfam" id="PF01406"/>
    </source>
</evidence>
<dbReference type="AlphaFoldDB" id="A0AAW9HVP3"/>
<dbReference type="GO" id="GO:0004817">
    <property type="term" value="F:cysteine-tRNA ligase activity"/>
    <property type="evidence" value="ECO:0007669"/>
    <property type="project" value="TreeGrafter"/>
</dbReference>
<dbReference type="InterPro" id="IPR032678">
    <property type="entry name" value="tRNA-synt_1_cat_dom"/>
</dbReference>
<name>A0AAW9HVP3_9ACTO</name>
<dbReference type="Gene3D" id="1.20.120.640">
    <property type="entry name" value="Anticodon-binding domain of a subclass of class I aminoacyl-tRNA synthetases"/>
    <property type="match status" value="1"/>
</dbReference>
<evidence type="ECO:0000256" key="4">
    <source>
        <dbReference type="ARBA" id="ARBA00022840"/>
    </source>
</evidence>
<sequence>MKTWPKPHVPVLHVTTFLKLFDTSTQDLRVVADTQHPHLYTCGITPYDATHLGHAFTYVMADTLMRWWLATGKEPIYAQNITDIDDPLFERAEATQVNWRELADSQIDLFRSDMELLGCVPPQTWTAISEVLPELEGAVRDLEKRGLAYRLENSDGSQDVYLDISHDEEFAVAPVFRGLDLRGLFDGHGGDSNRLGKKNELDPLIWKGVKNDCFQPRGEKPGYWRPGWHIECALIMAEQLKGNVTVQAGGRDLVFPHHEMSESHLRELFSGSGVDIHMHAGMVAYEGEKMSKSLGNLVRVSELVSQGEDPQAVRLFMLGQHYRTDWEYATDLLRHASERLSAWREAFSQANNCCGADACCSETEKGEDPAEVLCNILADDLNTPQACAFIDNWARSPHTYDAQKMARAVQAFLGVDITL</sequence>
<gene>
    <name evidence="6" type="ORF">R6G80_01905</name>
</gene>
<dbReference type="Gene3D" id="3.40.50.620">
    <property type="entry name" value="HUPs"/>
    <property type="match status" value="1"/>
</dbReference>
<dbReference type="SUPFAM" id="SSF52374">
    <property type="entry name" value="Nucleotidylyl transferase"/>
    <property type="match status" value="1"/>
</dbReference>
<dbReference type="GO" id="GO:0005829">
    <property type="term" value="C:cytosol"/>
    <property type="evidence" value="ECO:0007669"/>
    <property type="project" value="TreeGrafter"/>
</dbReference>
<dbReference type="PANTHER" id="PTHR10890:SF3">
    <property type="entry name" value="CYSTEINE--TRNA LIGASE, CYTOPLASMIC"/>
    <property type="match status" value="1"/>
</dbReference>
<dbReference type="InterPro" id="IPR014729">
    <property type="entry name" value="Rossmann-like_a/b/a_fold"/>
</dbReference>
<proteinExistence type="predicted"/>
<evidence type="ECO:0000256" key="2">
    <source>
        <dbReference type="ARBA" id="ARBA00022598"/>
    </source>
</evidence>
<dbReference type="Proteomes" id="UP001281731">
    <property type="component" value="Unassembled WGS sequence"/>
</dbReference>
<keyword evidence="4" id="KW-0067">ATP-binding</keyword>
<dbReference type="Pfam" id="PF01406">
    <property type="entry name" value="tRNA-synt_1e"/>
    <property type="match status" value="1"/>
</dbReference>
<dbReference type="RefSeq" id="WP_320756298.1">
    <property type="nucleotide sequence ID" value="NZ_JAWNGC010000002.1"/>
</dbReference>
<evidence type="ECO:0000313" key="6">
    <source>
        <dbReference type="EMBL" id="MDY5154480.1"/>
    </source>
</evidence>
<comment type="caution">
    <text evidence="6">The sequence shown here is derived from an EMBL/GenBank/DDBJ whole genome shotgun (WGS) entry which is preliminary data.</text>
</comment>